<evidence type="ECO:0000256" key="14">
    <source>
        <dbReference type="PIRSR" id="PIRSR602401-1"/>
    </source>
</evidence>
<evidence type="ECO:0000313" key="17">
    <source>
        <dbReference type="EMBL" id="KAK1259016.1"/>
    </source>
</evidence>
<keyword evidence="7 14" id="KW-0479">Metal-binding</keyword>
<evidence type="ECO:0000256" key="9">
    <source>
        <dbReference type="ARBA" id="ARBA00023002"/>
    </source>
</evidence>
<evidence type="ECO:0000256" key="1">
    <source>
        <dbReference type="ARBA" id="ARBA00001971"/>
    </source>
</evidence>
<reference evidence="17" key="1">
    <citation type="journal article" date="2023" name="Nat. Commun.">
        <title>Diploid and tetraploid genomes of Acorus and the evolution of monocots.</title>
        <authorList>
            <person name="Ma L."/>
            <person name="Liu K.W."/>
            <person name="Li Z."/>
            <person name="Hsiao Y.Y."/>
            <person name="Qi Y."/>
            <person name="Fu T."/>
            <person name="Tang G.D."/>
            <person name="Zhang D."/>
            <person name="Sun W.H."/>
            <person name="Liu D.K."/>
            <person name="Li Y."/>
            <person name="Chen G.Z."/>
            <person name="Liu X.D."/>
            <person name="Liao X.Y."/>
            <person name="Jiang Y.T."/>
            <person name="Yu X."/>
            <person name="Hao Y."/>
            <person name="Huang J."/>
            <person name="Zhao X.W."/>
            <person name="Ke S."/>
            <person name="Chen Y.Y."/>
            <person name="Wu W.L."/>
            <person name="Hsu J.L."/>
            <person name="Lin Y.F."/>
            <person name="Huang M.D."/>
            <person name="Li C.Y."/>
            <person name="Huang L."/>
            <person name="Wang Z.W."/>
            <person name="Zhao X."/>
            <person name="Zhong W.Y."/>
            <person name="Peng D.H."/>
            <person name="Ahmad S."/>
            <person name="Lan S."/>
            <person name="Zhang J.S."/>
            <person name="Tsai W.C."/>
            <person name="Van de Peer Y."/>
            <person name="Liu Z.J."/>
        </authorList>
    </citation>
    <scope>NUCLEOTIDE SEQUENCE</scope>
    <source>
        <strain evidence="17">SCP</strain>
    </source>
</reference>
<keyword evidence="10 14" id="KW-0408">Iron</keyword>
<comment type="subcellular location">
    <subcellularLocation>
        <location evidence="2">Membrane</location>
        <topology evidence="2">Single-pass membrane protein</topology>
    </subcellularLocation>
</comment>
<comment type="cofactor">
    <cofactor evidence="1 14">
        <name>heme</name>
        <dbReference type="ChEBI" id="CHEBI:30413"/>
    </cofactor>
</comment>
<feature type="binding site" description="axial binding residue" evidence="14">
    <location>
        <position position="445"/>
    </location>
    <ligand>
        <name>heme</name>
        <dbReference type="ChEBI" id="CHEBI:30413"/>
    </ligand>
    <ligandPart>
        <name>Fe</name>
        <dbReference type="ChEBI" id="CHEBI:18248"/>
    </ligandPart>
</feature>
<evidence type="ECO:0000256" key="15">
    <source>
        <dbReference type="RuleBase" id="RU000461"/>
    </source>
</evidence>
<keyword evidence="12 16" id="KW-0472">Membrane</keyword>
<dbReference type="Proteomes" id="UP001179952">
    <property type="component" value="Unassembled WGS sequence"/>
</dbReference>
<feature type="transmembrane region" description="Helical" evidence="16">
    <location>
        <begin position="6"/>
        <end position="25"/>
    </location>
</feature>
<organism evidence="17 18">
    <name type="scientific">Acorus gramineus</name>
    <name type="common">Dwarf sweet flag</name>
    <dbReference type="NCBI Taxonomy" id="55184"/>
    <lineage>
        <taxon>Eukaryota</taxon>
        <taxon>Viridiplantae</taxon>
        <taxon>Streptophyta</taxon>
        <taxon>Embryophyta</taxon>
        <taxon>Tracheophyta</taxon>
        <taxon>Spermatophyta</taxon>
        <taxon>Magnoliopsida</taxon>
        <taxon>Liliopsida</taxon>
        <taxon>Acoraceae</taxon>
        <taxon>Acorus</taxon>
    </lineage>
</organism>
<evidence type="ECO:0000256" key="7">
    <source>
        <dbReference type="ARBA" id="ARBA00022723"/>
    </source>
</evidence>
<dbReference type="PRINTS" id="PR00463">
    <property type="entry name" value="EP450I"/>
</dbReference>
<keyword evidence="8 16" id="KW-1133">Transmembrane helix</keyword>
<evidence type="ECO:0000256" key="5">
    <source>
        <dbReference type="ARBA" id="ARBA00022617"/>
    </source>
</evidence>
<evidence type="ECO:0000256" key="13">
    <source>
        <dbReference type="ARBA" id="ARBA00023241"/>
    </source>
</evidence>
<dbReference type="PRINTS" id="PR00385">
    <property type="entry name" value="P450"/>
</dbReference>
<dbReference type="GO" id="GO:0004497">
    <property type="term" value="F:monooxygenase activity"/>
    <property type="evidence" value="ECO:0007669"/>
    <property type="project" value="UniProtKB-KW"/>
</dbReference>
<gene>
    <name evidence="17" type="ORF">QJS04_geneDACA010354</name>
</gene>
<keyword evidence="13" id="KW-0284">Flavonoid biosynthesis</keyword>
<dbReference type="GO" id="GO:0005506">
    <property type="term" value="F:iron ion binding"/>
    <property type="evidence" value="ECO:0007669"/>
    <property type="project" value="InterPro"/>
</dbReference>
<keyword evidence="6 16" id="KW-0812">Transmembrane</keyword>
<dbReference type="Gene3D" id="1.10.630.10">
    <property type="entry name" value="Cytochrome P450"/>
    <property type="match status" value="1"/>
</dbReference>
<dbReference type="AlphaFoldDB" id="A0AAV9A4H5"/>
<keyword evidence="18" id="KW-1185">Reference proteome</keyword>
<evidence type="ECO:0000256" key="11">
    <source>
        <dbReference type="ARBA" id="ARBA00023033"/>
    </source>
</evidence>
<accession>A0AAV9A4H5</accession>
<dbReference type="PROSITE" id="PS00086">
    <property type="entry name" value="CYTOCHROME_P450"/>
    <property type="match status" value="1"/>
</dbReference>
<keyword evidence="5 14" id="KW-0349">Heme</keyword>
<dbReference type="GO" id="GO:0020037">
    <property type="term" value="F:heme binding"/>
    <property type="evidence" value="ECO:0007669"/>
    <property type="project" value="InterPro"/>
</dbReference>
<evidence type="ECO:0000256" key="6">
    <source>
        <dbReference type="ARBA" id="ARBA00022692"/>
    </source>
</evidence>
<comment type="caution">
    <text evidence="17">The sequence shown here is derived from an EMBL/GenBank/DDBJ whole genome shotgun (WGS) entry which is preliminary data.</text>
</comment>
<comment type="similarity">
    <text evidence="4 15">Belongs to the cytochrome P450 family.</text>
</comment>
<dbReference type="GO" id="GO:0016020">
    <property type="term" value="C:membrane"/>
    <property type="evidence" value="ECO:0007669"/>
    <property type="project" value="UniProtKB-SubCell"/>
</dbReference>
<reference evidence="17" key="2">
    <citation type="submission" date="2023-06" db="EMBL/GenBank/DDBJ databases">
        <authorList>
            <person name="Ma L."/>
            <person name="Liu K.-W."/>
            <person name="Li Z."/>
            <person name="Hsiao Y.-Y."/>
            <person name="Qi Y."/>
            <person name="Fu T."/>
            <person name="Tang G."/>
            <person name="Zhang D."/>
            <person name="Sun W.-H."/>
            <person name="Liu D.-K."/>
            <person name="Li Y."/>
            <person name="Chen G.-Z."/>
            <person name="Liu X.-D."/>
            <person name="Liao X.-Y."/>
            <person name="Jiang Y.-T."/>
            <person name="Yu X."/>
            <person name="Hao Y."/>
            <person name="Huang J."/>
            <person name="Zhao X.-W."/>
            <person name="Ke S."/>
            <person name="Chen Y.-Y."/>
            <person name="Wu W.-L."/>
            <person name="Hsu J.-L."/>
            <person name="Lin Y.-F."/>
            <person name="Huang M.-D."/>
            <person name="Li C.-Y."/>
            <person name="Huang L."/>
            <person name="Wang Z.-W."/>
            <person name="Zhao X."/>
            <person name="Zhong W.-Y."/>
            <person name="Peng D.-H."/>
            <person name="Ahmad S."/>
            <person name="Lan S."/>
            <person name="Zhang J.-S."/>
            <person name="Tsai W.-C."/>
            <person name="Van De Peer Y."/>
            <person name="Liu Z.-J."/>
        </authorList>
    </citation>
    <scope>NUCLEOTIDE SEQUENCE</scope>
    <source>
        <strain evidence="17">SCP</strain>
        <tissue evidence="17">Leaves</tissue>
    </source>
</reference>
<dbReference type="PANTHER" id="PTHR47944:SF17">
    <property type="entry name" value="3,9-DIHYDROXYPTEROCARPAN 6A-MONOOXYGENASE"/>
    <property type="match status" value="1"/>
</dbReference>
<dbReference type="FunFam" id="1.10.630.10:FF:000019">
    <property type="entry name" value="Cytochrome P450 family protein"/>
    <property type="match status" value="1"/>
</dbReference>
<protein>
    <submittedName>
        <fullName evidence="17">Cytochrome P450 93A3</fullName>
    </submittedName>
</protein>
<name>A0AAV9A4H5_ACOGR</name>
<comment type="pathway">
    <text evidence="3">Secondary metabolite biosynthesis; flavonoid biosynthesis.</text>
</comment>
<evidence type="ECO:0000256" key="4">
    <source>
        <dbReference type="ARBA" id="ARBA00010617"/>
    </source>
</evidence>
<dbReference type="InterPro" id="IPR002401">
    <property type="entry name" value="Cyt_P450_E_grp-I"/>
</dbReference>
<dbReference type="GO" id="GO:0016705">
    <property type="term" value="F:oxidoreductase activity, acting on paired donors, with incorporation or reduction of molecular oxygen"/>
    <property type="evidence" value="ECO:0007669"/>
    <property type="project" value="InterPro"/>
</dbReference>
<sequence length="511" mass="57047">MEDHKFYLLLLSIWVLSTLLLRRLLHRRRPNLPPGPPGLPIIGHLHMLGPIPHQAFHRISSSYGPLIHLRLGSSSLVVVNSAEGARDVYKTSELAFADRPQSYASRKFAYDSAGFAFAPYGPYWKFVKKLCMSELLGGRTLDALSPIRRQERLRLVEALRDGARKGRELNVSEELNKVTNNVIIRMVTGMASHGVEGGRVGEARELAKGVAETIGAFNASDFIWVLKGFDVQGLKRRIDDVHRRFDALMERIIQRKEEERRTGGGAGERPKDLLDIMLDVLEDDKAEVRLTRENIKGFVLDIFTAGSDTTAASLEWALSELINNPSIQEKARQEIDSVVGTGRLVEESDVPNLPYLQAIVKETLRLHPAAPLATRIATRDAKILGHDVPAHTFVFVNVWSINKDPNHWPDPLEFSPGRFLNPAESLDVRGQHYHYVPFGSGRRSCPGASLALNILHVTLAVLIQCFEWEAGVGEDGERTRLDMTEGLGLTVPREHPIICVPKARLHPLPSF</sequence>
<evidence type="ECO:0000313" key="18">
    <source>
        <dbReference type="Proteomes" id="UP001179952"/>
    </source>
</evidence>
<dbReference type="Pfam" id="PF00067">
    <property type="entry name" value="p450"/>
    <property type="match status" value="1"/>
</dbReference>
<keyword evidence="9 15" id="KW-0560">Oxidoreductase</keyword>
<evidence type="ECO:0000256" key="10">
    <source>
        <dbReference type="ARBA" id="ARBA00023004"/>
    </source>
</evidence>
<dbReference type="GO" id="GO:0009813">
    <property type="term" value="P:flavonoid biosynthetic process"/>
    <property type="evidence" value="ECO:0007669"/>
    <property type="project" value="UniProtKB-KW"/>
</dbReference>
<dbReference type="InterPro" id="IPR017972">
    <property type="entry name" value="Cyt_P450_CS"/>
</dbReference>
<dbReference type="InterPro" id="IPR036396">
    <property type="entry name" value="Cyt_P450_sf"/>
</dbReference>
<evidence type="ECO:0000256" key="2">
    <source>
        <dbReference type="ARBA" id="ARBA00004167"/>
    </source>
</evidence>
<dbReference type="PANTHER" id="PTHR47944">
    <property type="entry name" value="CYTOCHROME P450 98A9"/>
    <property type="match status" value="1"/>
</dbReference>
<dbReference type="InterPro" id="IPR001128">
    <property type="entry name" value="Cyt_P450"/>
</dbReference>
<proteinExistence type="inferred from homology"/>
<evidence type="ECO:0000256" key="12">
    <source>
        <dbReference type="ARBA" id="ARBA00023136"/>
    </source>
</evidence>
<dbReference type="EMBL" id="JAUJYN010000012">
    <property type="protein sequence ID" value="KAK1259016.1"/>
    <property type="molecule type" value="Genomic_DNA"/>
</dbReference>
<keyword evidence="11 15" id="KW-0503">Monooxygenase</keyword>
<evidence type="ECO:0000256" key="16">
    <source>
        <dbReference type="SAM" id="Phobius"/>
    </source>
</evidence>
<dbReference type="SUPFAM" id="SSF48264">
    <property type="entry name" value="Cytochrome P450"/>
    <property type="match status" value="1"/>
</dbReference>
<evidence type="ECO:0000256" key="8">
    <source>
        <dbReference type="ARBA" id="ARBA00022989"/>
    </source>
</evidence>
<dbReference type="CDD" id="cd20655">
    <property type="entry name" value="CYP93"/>
    <property type="match status" value="1"/>
</dbReference>
<evidence type="ECO:0000256" key="3">
    <source>
        <dbReference type="ARBA" id="ARBA00004966"/>
    </source>
</evidence>